<evidence type="ECO:0000256" key="1">
    <source>
        <dbReference type="SAM" id="Coils"/>
    </source>
</evidence>
<feature type="compositionally biased region" description="Gly residues" evidence="2">
    <location>
        <begin position="562"/>
        <end position="572"/>
    </location>
</feature>
<feature type="compositionally biased region" description="Basic and acidic residues" evidence="2">
    <location>
        <begin position="815"/>
        <end position="827"/>
    </location>
</feature>
<comment type="caution">
    <text evidence="3">The sequence shown here is derived from an EMBL/GenBank/DDBJ whole genome shotgun (WGS) entry which is preliminary data.</text>
</comment>
<feature type="compositionally biased region" description="Low complexity" evidence="2">
    <location>
        <begin position="786"/>
        <end position="809"/>
    </location>
</feature>
<dbReference type="Proteomes" id="UP000601435">
    <property type="component" value="Unassembled WGS sequence"/>
</dbReference>
<proteinExistence type="predicted"/>
<organism evidence="3 4">
    <name type="scientific">Symbiodinium necroappetens</name>
    <dbReference type="NCBI Taxonomy" id="1628268"/>
    <lineage>
        <taxon>Eukaryota</taxon>
        <taxon>Sar</taxon>
        <taxon>Alveolata</taxon>
        <taxon>Dinophyceae</taxon>
        <taxon>Suessiales</taxon>
        <taxon>Symbiodiniaceae</taxon>
        <taxon>Symbiodinium</taxon>
    </lineage>
</organism>
<keyword evidence="4" id="KW-1185">Reference proteome</keyword>
<evidence type="ECO:0000313" key="3">
    <source>
        <dbReference type="EMBL" id="CAE7613211.1"/>
    </source>
</evidence>
<feature type="region of interest" description="Disordered" evidence="2">
    <location>
        <begin position="562"/>
        <end position="581"/>
    </location>
</feature>
<feature type="region of interest" description="Disordered" evidence="2">
    <location>
        <begin position="778"/>
        <end position="853"/>
    </location>
</feature>
<evidence type="ECO:0000256" key="2">
    <source>
        <dbReference type="SAM" id="MobiDB-lite"/>
    </source>
</evidence>
<dbReference type="OrthoDB" id="440147at2759"/>
<reference evidence="3" key="1">
    <citation type="submission" date="2021-02" db="EMBL/GenBank/DDBJ databases">
        <authorList>
            <person name="Dougan E. K."/>
            <person name="Rhodes N."/>
            <person name="Thang M."/>
            <person name="Chan C."/>
        </authorList>
    </citation>
    <scope>NUCLEOTIDE SEQUENCE</scope>
</reference>
<feature type="non-terminal residue" evidence="3">
    <location>
        <position position="1"/>
    </location>
</feature>
<protein>
    <submittedName>
        <fullName evidence="3">Uncharacterized protein</fullName>
    </submittedName>
</protein>
<accession>A0A812V461</accession>
<name>A0A812V461_9DINO</name>
<gene>
    <name evidence="3" type="ORF">SNEC2469_LOCUS17430</name>
</gene>
<dbReference type="EMBL" id="CAJNJA010028834">
    <property type="protein sequence ID" value="CAE7613211.1"/>
    <property type="molecule type" value="Genomic_DNA"/>
</dbReference>
<keyword evidence="1" id="KW-0175">Coiled coil</keyword>
<dbReference type="AlphaFoldDB" id="A0A812V461"/>
<feature type="coiled-coil region" evidence="1">
    <location>
        <begin position="691"/>
        <end position="777"/>
    </location>
</feature>
<feature type="region of interest" description="Disordered" evidence="2">
    <location>
        <begin position="937"/>
        <end position="964"/>
    </location>
</feature>
<sequence>GAPDCKGTRMSEEEDHWDLSLQIEADPPSPSDSLASFTLVGAPLEQPAPATGEVRQVHLGARSPPSAFAARQAPSFQVWNEPPGLGLLAPGWPQPSGFCDPRLPFSEMDFDSLVAAESGSVEIVEFSWPVLSPDQASYQCLAYCIMKRPSGFLLCVPEGFLPQEELDRGQAATEVDGIGPSFVASAPAVVVSPTGEWSTPAEAELVPAIVVDLSAQVASQLAPADFAAPSLYTFKDDNPAVFPRATDIIRQARDWIATVDADLEEEAQRCIGIGEAVVALVSQLSGSSAELSQRTGSFALKVRQNLERKMDPTGMLPADQDGARDVLSLMLVMLDQVAQDSGDYSRTKTSGPNRRVRELPVAISEYAFFVKSRWRAGAGYADAMVATAGLLATLLGLPLEVQGYWTEHSERSVLPTALSLQDIPPHDKDLLGRWKPEGSDIYARFWGRVARLQALFAETARGADRYQKLDEREIAADLVPWLMERPGLSREQAELTAEGLRRSWREGGLGAPDPIPATLASEEPPLGGARYESGPSARFVCSARARMPDMYNNATMGLGLPSGRGAGGGGSASGPSDDADGPAKAVQILETLRAMRQLVTFCPDELPEAFANHFSRGQILEMEARLEDAKLAMDADQPPAKPARDAGAQRFWLAGGRAASPQRDMEYRALRATAWSDFTQEEVDAMSSVTKQSLTRRLARQEQDAAKAKARAEAEAIAKEQARKKKTEHDAKVAQAAMDSVKKEAARKREEALRAILEQEKLELEKYEQDLEAARRASLGEEVDASDPAAASSSATPPASTATGTSRSTFPPLRPEAKSQVRGRTSDATDTAGGRRRSKSAANKSGVGPEPSLSWGDIFGNNTYLRPLRAACQDDAMGPAKTASDCKGTTLTVELFGGARPPLQSRCNAFPQGKGSYKLDLSWHAIDRDLWTLGSWNKSLGQGPRDRPPRYLDDLQVRRDRTAN</sequence>
<evidence type="ECO:0000313" key="4">
    <source>
        <dbReference type="Proteomes" id="UP000601435"/>
    </source>
</evidence>
<feature type="compositionally biased region" description="Basic and acidic residues" evidence="2">
    <location>
        <begin position="944"/>
        <end position="964"/>
    </location>
</feature>